<keyword evidence="2" id="KW-0808">Transferase</keyword>
<dbReference type="GO" id="GO:0046872">
    <property type="term" value="F:metal ion binding"/>
    <property type="evidence" value="ECO:0007669"/>
    <property type="project" value="InterPro"/>
</dbReference>
<keyword evidence="7" id="KW-0067">ATP-binding</keyword>
<evidence type="ECO:0000256" key="5">
    <source>
        <dbReference type="ARBA" id="ARBA00023315"/>
    </source>
</evidence>
<evidence type="ECO:0000256" key="4">
    <source>
        <dbReference type="ARBA" id="ARBA00022984"/>
    </source>
</evidence>
<dbReference type="PROSITE" id="PS50975">
    <property type="entry name" value="ATP_GRASP"/>
    <property type="match status" value="1"/>
</dbReference>
<dbReference type="SUPFAM" id="SSF56059">
    <property type="entry name" value="Glutathione synthetase ATP-binding domain-like"/>
    <property type="match status" value="1"/>
</dbReference>
<dbReference type="RefSeq" id="WP_012797657.1">
    <property type="nucleotide sequence ID" value="NC_013165.1"/>
</dbReference>
<evidence type="ECO:0000256" key="6">
    <source>
        <dbReference type="ARBA" id="ARBA00023316"/>
    </source>
</evidence>
<dbReference type="InterPro" id="IPR016181">
    <property type="entry name" value="Acyl_CoA_acyltransferase"/>
</dbReference>
<dbReference type="PROSITE" id="PS51191">
    <property type="entry name" value="FEMABX"/>
    <property type="match status" value="1"/>
</dbReference>
<evidence type="ECO:0000256" key="2">
    <source>
        <dbReference type="ARBA" id="ARBA00022679"/>
    </source>
</evidence>
<accession>C7N331</accession>
<feature type="domain" description="ATP-grasp" evidence="8">
    <location>
        <begin position="467"/>
        <end position="666"/>
    </location>
</feature>
<dbReference type="EMBL" id="CP001684">
    <property type="protein sequence ID" value="ACV21552.1"/>
    <property type="molecule type" value="Genomic_DNA"/>
</dbReference>
<comment type="similarity">
    <text evidence="1">Belongs to the FemABX family.</text>
</comment>
<dbReference type="InterPro" id="IPR050644">
    <property type="entry name" value="PG_Glycine_Bridge_Synth"/>
</dbReference>
<dbReference type="GO" id="GO:0005524">
    <property type="term" value="F:ATP binding"/>
    <property type="evidence" value="ECO:0007669"/>
    <property type="project" value="UniProtKB-UniRule"/>
</dbReference>
<dbReference type="eggNOG" id="COG2348">
    <property type="taxonomic scope" value="Bacteria"/>
</dbReference>
<dbReference type="GO" id="GO:0009252">
    <property type="term" value="P:peptidoglycan biosynthetic process"/>
    <property type="evidence" value="ECO:0007669"/>
    <property type="project" value="UniProtKB-KW"/>
</dbReference>
<dbReference type="PANTHER" id="PTHR36174">
    <property type="entry name" value="LIPID II:GLYCINE GLYCYLTRANSFERASE"/>
    <property type="match status" value="1"/>
</dbReference>
<dbReference type="Gene3D" id="3.30.470.20">
    <property type="entry name" value="ATP-grasp fold, B domain"/>
    <property type="match status" value="1"/>
</dbReference>
<keyword evidence="6" id="KW-0961">Cell wall biogenesis/degradation</keyword>
<keyword evidence="4" id="KW-0573">Peptidoglycan synthesis</keyword>
<keyword evidence="3" id="KW-0133">Cell shape</keyword>
<dbReference type="GO" id="GO:0008360">
    <property type="term" value="P:regulation of cell shape"/>
    <property type="evidence" value="ECO:0007669"/>
    <property type="project" value="UniProtKB-KW"/>
</dbReference>
<keyword evidence="7" id="KW-0547">Nucleotide-binding</keyword>
<dbReference type="SUPFAM" id="SSF55729">
    <property type="entry name" value="Acyl-CoA N-acyltransferases (Nat)"/>
    <property type="match status" value="1"/>
</dbReference>
<dbReference type="eggNOG" id="COG3919">
    <property type="taxonomic scope" value="Bacteria"/>
</dbReference>
<evidence type="ECO:0000256" key="3">
    <source>
        <dbReference type="ARBA" id="ARBA00022960"/>
    </source>
</evidence>
<dbReference type="PANTHER" id="PTHR36174:SF1">
    <property type="entry name" value="LIPID II:GLYCINE GLYCYLTRANSFERASE"/>
    <property type="match status" value="1"/>
</dbReference>
<dbReference type="Gene3D" id="3.40.630.30">
    <property type="match status" value="1"/>
</dbReference>
<evidence type="ECO:0000259" key="8">
    <source>
        <dbReference type="PROSITE" id="PS50975"/>
    </source>
</evidence>
<dbReference type="InterPro" id="IPR011761">
    <property type="entry name" value="ATP-grasp"/>
</dbReference>
<dbReference type="InterPro" id="IPR038740">
    <property type="entry name" value="BioF2-like_GNAT_dom"/>
</dbReference>
<gene>
    <name evidence="9" type="ordered locus">Shel_04920</name>
</gene>
<dbReference type="HOGENOM" id="CLU_369557_0_0_11"/>
<dbReference type="AlphaFoldDB" id="C7N331"/>
<dbReference type="STRING" id="471855.Shel_04920"/>
<evidence type="ECO:0000256" key="1">
    <source>
        <dbReference type="ARBA" id="ARBA00009943"/>
    </source>
</evidence>
<dbReference type="InterPro" id="IPR003447">
    <property type="entry name" value="FEMABX"/>
</dbReference>
<reference evidence="9 10" key="1">
    <citation type="journal article" date="2009" name="Stand. Genomic Sci.">
        <title>Complete genome sequence of Slackia heliotrinireducens type strain (RHS 1).</title>
        <authorList>
            <person name="Pukall R."/>
            <person name="Lapidus A."/>
            <person name="Nolan M."/>
            <person name="Copeland A."/>
            <person name="Glavina Del Rio T."/>
            <person name="Lucas S."/>
            <person name="Chen F."/>
            <person name="Tice H."/>
            <person name="Cheng J.F."/>
            <person name="Chertkov O."/>
            <person name="Bruce D."/>
            <person name="Goodwin L."/>
            <person name="Kuske C."/>
            <person name="Brettin T."/>
            <person name="Detter J.C."/>
            <person name="Han C."/>
            <person name="Pitluck S."/>
            <person name="Pati A."/>
            <person name="Mavrommatis K."/>
            <person name="Ivanova N."/>
            <person name="Ovchinnikova G."/>
            <person name="Chen A."/>
            <person name="Palaniappan K."/>
            <person name="Schneider S."/>
            <person name="Rohde M."/>
            <person name="Chain P."/>
            <person name="D'haeseleer P."/>
            <person name="Goker M."/>
            <person name="Bristow J."/>
            <person name="Eisen J.A."/>
            <person name="Markowitz V."/>
            <person name="Kyrpides N.C."/>
            <person name="Klenk H.P."/>
            <person name="Hugenholtz P."/>
        </authorList>
    </citation>
    <scope>NUCLEOTIDE SEQUENCE [LARGE SCALE GENOMIC DNA]</scope>
    <source>
        <strain evidence="10">ATCC 29202 / DSM 20476 / NCTC 11029 / RHS 1</strain>
    </source>
</reference>
<organism evidence="9 10">
    <name type="scientific">Slackia heliotrinireducens (strain ATCC 29202 / DSM 20476 / NCTC 11029 / RHS 1)</name>
    <name type="common">Peptococcus heliotrinreducens</name>
    <dbReference type="NCBI Taxonomy" id="471855"/>
    <lineage>
        <taxon>Bacteria</taxon>
        <taxon>Bacillati</taxon>
        <taxon>Actinomycetota</taxon>
        <taxon>Coriobacteriia</taxon>
        <taxon>Eggerthellales</taxon>
        <taxon>Eggerthellaceae</taxon>
        <taxon>Slackia</taxon>
    </lineage>
</organism>
<keyword evidence="10" id="KW-1185">Reference proteome</keyword>
<evidence type="ECO:0000256" key="7">
    <source>
        <dbReference type="PROSITE-ProRule" id="PRU00409"/>
    </source>
</evidence>
<dbReference type="GO" id="GO:0071555">
    <property type="term" value="P:cell wall organization"/>
    <property type="evidence" value="ECO:0007669"/>
    <property type="project" value="UniProtKB-KW"/>
</dbReference>
<dbReference type="Proteomes" id="UP000002026">
    <property type="component" value="Chromosome"/>
</dbReference>
<proteinExistence type="inferred from homology"/>
<evidence type="ECO:0000313" key="9">
    <source>
        <dbReference type="EMBL" id="ACV21552.1"/>
    </source>
</evidence>
<dbReference type="Pfam" id="PF13480">
    <property type="entry name" value="Acetyltransf_6"/>
    <property type="match status" value="1"/>
</dbReference>
<sequence>MMNVKDISFDELTAHAARLGLALPIEQTEVWARYQETIPGRTPWGVIAVCVGDTPIAFASLFKYAMRGYTFLRSHHGLLWAYEPSEQEERDALEAVAKHVHARERGLAFIRFGVLHDLDICRPVLSSIPYDTTVVMDISGDQDEIIGRMKKRGRRDVRKALRESPIVCTDETEAGMQDFSEYYDVMRETAERDGFSPSPMSDYQDMLRILGPDHVRLFVGRIEGKVVNWEIDTMNDGHAVRYYAASRSEFARLLVADRLLLHACVELSRLGCTTLDHMGMGSDAFPGLNSLNTFKTKFSENVAHVAPDRDLPLRKGFYTMLSTAKSTVASHREKAAAEAAAPAAKGPREDLISVIIGGDIGAYALGREMHEAFGIKSICLASAPIGAISHSKIFDVKFIERISPENIIAAATEIAEANPDKSIFLYGNTDSTIVAINGAQDRLPANVYSPVPPNDVVEQVSDKVTFHTLCQNVGIDVPKTEVVKLAGTDAIPASEIPFPSVAKPAASAKYDHLYAKGFKKVYYVHEQAELDQLWKDLREVGFEGDFLVQELIGGDDTWMDSLSLYVAEDGTPIMFGSSQVLLEDHAPTMLGNPVAMITRPMPEHWEKAARLLTSIGYKGFCNIDIKRDPATGRVLFLDLNPRIGRNSYYNCAAGVNPMEVAVLDLIDHAAAKRYEVKERILYTLVPLSLLDDRYLSPELVAEVNQLKAEGKVFDPQRYDKDAGIRRMIDVELTERNQIRKFGQFYPKATETSF</sequence>
<dbReference type="KEGG" id="shi:Shel_04920"/>
<dbReference type="GO" id="GO:0016755">
    <property type="term" value="F:aminoacyltransferase activity"/>
    <property type="evidence" value="ECO:0007669"/>
    <property type="project" value="InterPro"/>
</dbReference>
<name>C7N331_SLAHD</name>
<protein>
    <submittedName>
        <fullName evidence="9">Predicted ATP-grasp enzyme</fullName>
    </submittedName>
</protein>
<evidence type="ECO:0000313" key="10">
    <source>
        <dbReference type="Proteomes" id="UP000002026"/>
    </source>
</evidence>
<keyword evidence="5" id="KW-0012">Acyltransferase</keyword>